<reference evidence="2 3" key="1">
    <citation type="submission" date="2024-09" db="EMBL/GenBank/DDBJ databases">
        <authorList>
            <person name="Sun Q."/>
            <person name="Mori K."/>
        </authorList>
    </citation>
    <scope>NUCLEOTIDE SEQUENCE [LARGE SCALE GENOMIC DNA]</scope>
    <source>
        <strain evidence="2 3">TISTR 2452</strain>
    </source>
</reference>
<organism evidence="2 3">
    <name type="scientific">Paenibacillus aurantiacus</name>
    <dbReference type="NCBI Taxonomy" id="1936118"/>
    <lineage>
        <taxon>Bacteria</taxon>
        <taxon>Bacillati</taxon>
        <taxon>Bacillota</taxon>
        <taxon>Bacilli</taxon>
        <taxon>Bacillales</taxon>
        <taxon>Paenibacillaceae</taxon>
        <taxon>Paenibacillus</taxon>
    </lineage>
</organism>
<comment type="caution">
    <text evidence="2">The sequence shown here is derived from an EMBL/GenBank/DDBJ whole genome shotgun (WGS) entry which is preliminary data.</text>
</comment>
<dbReference type="Proteomes" id="UP001589747">
    <property type="component" value="Unassembled WGS sequence"/>
</dbReference>
<evidence type="ECO:0000313" key="2">
    <source>
        <dbReference type="EMBL" id="MFB9326865.1"/>
    </source>
</evidence>
<dbReference type="EMBL" id="JBHMDO010000022">
    <property type="protein sequence ID" value="MFB9326865.1"/>
    <property type="molecule type" value="Genomic_DNA"/>
</dbReference>
<sequence length="55" mass="5623">MEAFDAIEPFEWLDAVDWWGTTADTSAASSSSSASAAPPIAQPLSDSPLAAAITP</sequence>
<protein>
    <submittedName>
        <fullName evidence="2">Uncharacterized protein</fullName>
    </submittedName>
</protein>
<keyword evidence="3" id="KW-1185">Reference proteome</keyword>
<proteinExistence type="predicted"/>
<name>A0ABV5KPN7_9BACL</name>
<feature type="region of interest" description="Disordered" evidence="1">
    <location>
        <begin position="24"/>
        <end position="55"/>
    </location>
</feature>
<accession>A0ABV5KPN7</accession>
<evidence type="ECO:0000256" key="1">
    <source>
        <dbReference type="SAM" id="MobiDB-lite"/>
    </source>
</evidence>
<feature type="compositionally biased region" description="Low complexity" evidence="1">
    <location>
        <begin position="26"/>
        <end position="37"/>
    </location>
</feature>
<dbReference type="RefSeq" id="WP_377494551.1">
    <property type="nucleotide sequence ID" value="NZ_JBHMDO010000022.1"/>
</dbReference>
<gene>
    <name evidence="2" type="ORF">ACFFSY_13140</name>
</gene>
<evidence type="ECO:0000313" key="3">
    <source>
        <dbReference type="Proteomes" id="UP001589747"/>
    </source>
</evidence>